<gene>
    <name evidence="2" type="ORF">DXT89_16775</name>
</gene>
<keyword evidence="2" id="KW-0645">Protease</keyword>
<dbReference type="InterPro" id="IPR034122">
    <property type="entry name" value="Retropepsin-like_bacterial"/>
</dbReference>
<dbReference type="Proteomes" id="UP000436911">
    <property type="component" value="Unassembled WGS sequence"/>
</dbReference>
<comment type="caution">
    <text evidence="2">The sequence shown here is derived from an EMBL/GenBank/DDBJ whole genome shotgun (WGS) entry which is preliminary data.</text>
</comment>
<evidence type="ECO:0000313" key="3">
    <source>
        <dbReference type="Proteomes" id="UP000436911"/>
    </source>
</evidence>
<dbReference type="AlphaFoldDB" id="A0A368NXG0"/>
<keyword evidence="1" id="KW-0812">Transmembrane</keyword>
<organism evidence="2 3">
    <name type="scientific">Agrobacterium vitis</name>
    <name type="common">Rhizobium vitis</name>
    <dbReference type="NCBI Taxonomy" id="373"/>
    <lineage>
        <taxon>Bacteria</taxon>
        <taxon>Pseudomonadati</taxon>
        <taxon>Pseudomonadota</taxon>
        <taxon>Alphaproteobacteria</taxon>
        <taxon>Hyphomicrobiales</taxon>
        <taxon>Rhizobiaceae</taxon>
        <taxon>Rhizobium/Agrobacterium group</taxon>
        <taxon>Agrobacterium</taxon>
    </lineage>
</organism>
<name>A0A368NXG0_AGRVI</name>
<dbReference type="Gene3D" id="2.40.70.10">
    <property type="entry name" value="Acid Proteases"/>
    <property type="match status" value="1"/>
</dbReference>
<dbReference type="InterPro" id="IPR001969">
    <property type="entry name" value="Aspartic_peptidase_AS"/>
</dbReference>
<dbReference type="GO" id="GO:0006508">
    <property type="term" value="P:proteolysis"/>
    <property type="evidence" value="ECO:0007669"/>
    <property type="project" value="UniProtKB-KW"/>
</dbReference>
<keyword evidence="1" id="KW-1133">Transmembrane helix</keyword>
<feature type="transmembrane region" description="Helical" evidence="1">
    <location>
        <begin position="67"/>
        <end position="84"/>
    </location>
</feature>
<keyword evidence="1" id="KW-0472">Membrane</keyword>
<dbReference type="GeneID" id="60682488"/>
<dbReference type="RefSeq" id="WP_060715648.1">
    <property type="nucleotide sequence ID" value="NZ_CP055265.1"/>
</dbReference>
<dbReference type="EC" id="3.4.23.-" evidence="2"/>
<dbReference type="EMBL" id="QUSG01000009">
    <property type="protein sequence ID" value="KAA3525724.1"/>
    <property type="molecule type" value="Genomic_DNA"/>
</dbReference>
<dbReference type="NCBIfam" id="TIGR02281">
    <property type="entry name" value="clan_AA_DTGA"/>
    <property type="match status" value="1"/>
</dbReference>
<dbReference type="CDD" id="cd05483">
    <property type="entry name" value="retropepsin_like_bacteria"/>
    <property type="match status" value="1"/>
</dbReference>
<dbReference type="SUPFAM" id="SSF50630">
    <property type="entry name" value="Acid proteases"/>
    <property type="match status" value="1"/>
</dbReference>
<accession>A0A368NXG0</accession>
<evidence type="ECO:0000313" key="2">
    <source>
        <dbReference type="EMBL" id="KAA3525724.1"/>
    </source>
</evidence>
<dbReference type="PROSITE" id="PS00141">
    <property type="entry name" value="ASP_PROTEASE"/>
    <property type="match status" value="1"/>
</dbReference>
<protein>
    <submittedName>
        <fullName evidence="2">TIGR02281 family clan AA aspartic protease</fullName>
        <ecNumber evidence="2">3.4.23.-</ecNumber>
    </submittedName>
</protein>
<dbReference type="InterPro" id="IPR011969">
    <property type="entry name" value="Clan_AA_Asp_peptidase_C"/>
</dbReference>
<dbReference type="OrthoDB" id="7595324at2"/>
<sequence length="235" mass="24583">MKLGGFGIVIGILLAGTAVLIINRDSGQSFGMDNDDFARVVTLLPFALMLSAGIVASRQNLGQNLRFAAAWVLIALILVTGYIYRNDAASVADRVLAGLVPGRAVVTTTGDGQSQLVLQRGSSGHFSATVSINGVDIPMMIDTGASAVVLRAEDAASIGINVDDLTYSVTVSTANGEALASPLRLRQVAIGPVIRENVRALITQPGRMDGSLLGMSFLSTLDSIQIRGDELRLTD</sequence>
<proteinExistence type="predicted"/>
<dbReference type="InterPro" id="IPR021109">
    <property type="entry name" value="Peptidase_aspartic_dom_sf"/>
</dbReference>
<reference evidence="2 3" key="1">
    <citation type="submission" date="2018-08" db="EMBL/GenBank/DDBJ databases">
        <title>Genome sequencing of Agrobacterium vitis strain ICMP 10754.</title>
        <authorList>
            <person name="Visnovsky S.B."/>
            <person name="Pitman A.R."/>
        </authorList>
    </citation>
    <scope>NUCLEOTIDE SEQUENCE [LARGE SCALE GENOMIC DNA]</scope>
    <source>
        <strain evidence="2 3">ICMP 10754</strain>
    </source>
</reference>
<evidence type="ECO:0000256" key="1">
    <source>
        <dbReference type="SAM" id="Phobius"/>
    </source>
</evidence>
<feature type="transmembrane region" description="Helical" evidence="1">
    <location>
        <begin position="37"/>
        <end position="55"/>
    </location>
</feature>
<dbReference type="GO" id="GO:0004190">
    <property type="term" value="F:aspartic-type endopeptidase activity"/>
    <property type="evidence" value="ECO:0007669"/>
    <property type="project" value="InterPro"/>
</dbReference>
<dbReference type="Pfam" id="PF13650">
    <property type="entry name" value="Asp_protease_2"/>
    <property type="match status" value="1"/>
</dbReference>
<keyword evidence="2" id="KW-0378">Hydrolase</keyword>